<evidence type="ECO:0000313" key="1">
    <source>
        <dbReference type="Proteomes" id="UP000790787"/>
    </source>
</evidence>
<dbReference type="Proteomes" id="UP000790787">
    <property type="component" value="Chromosome 12"/>
</dbReference>
<gene>
    <name evidence="2" type="primary">LOC142167100</name>
</gene>
<name>A0AC58SEF5_TOBAC</name>
<protein>
    <submittedName>
        <fullName evidence="2">Uncharacterized protein LOC142167100</fullName>
    </submittedName>
</protein>
<keyword evidence="1" id="KW-1185">Reference proteome</keyword>
<reference evidence="2" key="2">
    <citation type="submission" date="2025-08" db="UniProtKB">
        <authorList>
            <consortium name="RefSeq"/>
        </authorList>
    </citation>
    <scope>IDENTIFICATION</scope>
    <source>
        <tissue evidence="2">Leaf</tissue>
    </source>
</reference>
<organism evidence="1 2">
    <name type="scientific">Nicotiana tabacum</name>
    <name type="common">Common tobacco</name>
    <dbReference type="NCBI Taxonomy" id="4097"/>
    <lineage>
        <taxon>Eukaryota</taxon>
        <taxon>Viridiplantae</taxon>
        <taxon>Streptophyta</taxon>
        <taxon>Embryophyta</taxon>
        <taxon>Tracheophyta</taxon>
        <taxon>Spermatophyta</taxon>
        <taxon>Magnoliopsida</taxon>
        <taxon>eudicotyledons</taxon>
        <taxon>Gunneridae</taxon>
        <taxon>Pentapetalae</taxon>
        <taxon>asterids</taxon>
        <taxon>lamiids</taxon>
        <taxon>Solanales</taxon>
        <taxon>Solanaceae</taxon>
        <taxon>Nicotianoideae</taxon>
        <taxon>Nicotianeae</taxon>
        <taxon>Nicotiana</taxon>
    </lineage>
</organism>
<reference evidence="1" key="1">
    <citation type="journal article" date="2014" name="Nat. Commun.">
        <title>The tobacco genome sequence and its comparison with those of tomato and potato.</title>
        <authorList>
            <person name="Sierro N."/>
            <person name="Battey J.N."/>
            <person name="Ouadi S."/>
            <person name="Bakaher N."/>
            <person name="Bovet L."/>
            <person name="Willig A."/>
            <person name="Goepfert S."/>
            <person name="Peitsch M.C."/>
            <person name="Ivanov N.V."/>
        </authorList>
    </citation>
    <scope>NUCLEOTIDE SEQUENCE [LARGE SCALE GENOMIC DNA]</scope>
</reference>
<sequence>MRIPGAGVDKFAAPMEVCEMDYELLYKCFQDLSKALGLVVNADKSSIFFGGVNADMQQEILQVLGFSKWTLPVRYLGVPLSTKRLSLVQCQHLIEKMLGRIQSWTSRFLSDAGRIQLIKNVLFSIQKALLAWDKLCQPKVAGGLNLLDIEAWNKAAVCKLLWNLCKKKDKMWVQWIHIYYKKHNSLWSAEPKQASWIMQRILKAKKRKLDIQKKM</sequence>
<evidence type="ECO:0000313" key="2">
    <source>
        <dbReference type="RefSeq" id="XP_075083357.1"/>
    </source>
</evidence>
<dbReference type="RefSeq" id="XP_075083357.1">
    <property type="nucleotide sequence ID" value="XM_075227256.1"/>
</dbReference>
<accession>A0AC58SEF5</accession>
<proteinExistence type="predicted"/>